<dbReference type="Proteomes" id="UP000248423">
    <property type="component" value="Unassembled WGS sequence"/>
</dbReference>
<accession>A0A319DV61</accession>
<protein>
    <submittedName>
        <fullName evidence="1">Uncharacterized protein</fullName>
    </submittedName>
</protein>
<dbReference type="AlphaFoldDB" id="A0A319DV61"/>
<evidence type="ECO:0000313" key="1">
    <source>
        <dbReference type="EMBL" id="PYI01576.1"/>
    </source>
</evidence>
<gene>
    <name evidence="1" type="ORF">BO78DRAFT_246168</name>
</gene>
<dbReference type="VEuPathDB" id="FungiDB:BO78DRAFT_246168"/>
<evidence type="ECO:0000313" key="2">
    <source>
        <dbReference type="Proteomes" id="UP000248423"/>
    </source>
</evidence>
<reference evidence="1 2" key="1">
    <citation type="submission" date="2018-02" db="EMBL/GenBank/DDBJ databases">
        <title>The genomes of Aspergillus section Nigri reveals drivers in fungal speciation.</title>
        <authorList>
            <consortium name="DOE Joint Genome Institute"/>
            <person name="Vesth T.C."/>
            <person name="Nybo J."/>
            <person name="Theobald S."/>
            <person name="Brandl J."/>
            <person name="Frisvad J.C."/>
            <person name="Nielsen K.F."/>
            <person name="Lyhne E.K."/>
            <person name="Kogle M.E."/>
            <person name="Kuo A."/>
            <person name="Riley R."/>
            <person name="Clum A."/>
            <person name="Nolan M."/>
            <person name="Lipzen A."/>
            <person name="Salamov A."/>
            <person name="Henrissat B."/>
            <person name="Wiebenga A."/>
            <person name="De vries R.P."/>
            <person name="Grigoriev I.V."/>
            <person name="Mortensen U.H."/>
            <person name="Andersen M.R."/>
            <person name="Baker S.E."/>
        </authorList>
    </citation>
    <scope>NUCLEOTIDE SEQUENCE [LARGE SCALE GENOMIC DNA]</scope>
    <source>
        <strain evidence="1 2">CBS 121057</strain>
    </source>
</reference>
<proteinExistence type="predicted"/>
<keyword evidence="2" id="KW-1185">Reference proteome</keyword>
<name>A0A319DV61_ASPSB</name>
<sequence length="71" mass="7675">MERAVSTPPSLPSVGYAVFSCSICLGPLLIQDQMYPALERWCTAKVGINSGVLTRRRHASYSQAECSGGQQ</sequence>
<dbReference type="EMBL" id="KZ826412">
    <property type="protein sequence ID" value="PYI01576.1"/>
    <property type="molecule type" value="Genomic_DNA"/>
</dbReference>
<organism evidence="1 2">
    <name type="scientific">Aspergillus sclerotiicarbonarius (strain CBS 121057 / IBT 28362)</name>
    <dbReference type="NCBI Taxonomy" id="1448318"/>
    <lineage>
        <taxon>Eukaryota</taxon>
        <taxon>Fungi</taxon>
        <taxon>Dikarya</taxon>
        <taxon>Ascomycota</taxon>
        <taxon>Pezizomycotina</taxon>
        <taxon>Eurotiomycetes</taxon>
        <taxon>Eurotiomycetidae</taxon>
        <taxon>Eurotiales</taxon>
        <taxon>Aspergillaceae</taxon>
        <taxon>Aspergillus</taxon>
        <taxon>Aspergillus subgen. Circumdati</taxon>
    </lineage>
</organism>
<dbReference type="PROSITE" id="PS51257">
    <property type="entry name" value="PROKAR_LIPOPROTEIN"/>
    <property type="match status" value="1"/>
</dbReference>